<keyword evidence="2" id="KW-1185">Reference proteome</keyword>
<name>A0ABY9MMR7_9GAMM</name>
<dbReference type="Proteomes" id="UP001236657">
    <property type="component" value="Chromosome"/>
</dbReference>
<evidence type="ECO:0000313" key="1">
    <source>
        <dbReference type="EMBL" id="WML89853.1"/>
    </source>
</evidence>
<proteinExistence type="predicted"/>
<evidence type="ECO:0000313" key="2">
    <source>
        <dbReference type="Proteomes" id="UP001236657"/>
    </source>
</evidence>
<sequence length="81" mass="8586">MGSAFTSIKQGLEEAITFAKGNCPQAKVYQFSPVDVKNVRTKVGMTQIEFAATFGISVSVPCAIGNAEIVLRTAQHGSCCM</sequence>
<evidence type="ECO:0008006" key="3">
    <source>
        <dbReference type="Google" id="ProtNLM"/>
    </source>
</evidence>
<gene>
    <name evidence="1" type="ORF">RCF98_12830</name>
</gene>
<organism evidence="1 2">
    <name type="scientific">Thiothrix lacustris</name>
    <dbReference type="NCBI Taxonomy" id="525917"/>
    <lineage>
        <taxon>Bacteria</taxon>
        <taxon>Pseudomonadati</taxon>
        <taxon>Pseudomonadota</taxon>
        <taxon>Gammaproteobacteria</taxon>
        <taxon>Thiotrichales</taxon>
        <taxon>Thiotrichaceae</taxon>
        <taxon>Thiothrix</taxon>
    </lineage>
</organism>
<accession>A0ABY9MMR7</accession>
<dbReference type="EMBL" id="CP133218">
    <property type="protein sequence ID" value="WML89853.1"/>
    <property type="molecule type" value="Genomic_DNA"/>
</dbReference>
<protein>
    <recommendedName>
        <fullName evidence="3">HTH cro/C1-type domain-containing protein</fullName>
    </recommendedName>
</protein>
<reference evidence="1 2" key="1">
    <citation type="submission" date="2023-08" db="EMBL/GenBank/DDBJ databases">
        <title>New molecular markers tilS and rpoB for phylogenetic and monitoring studies of the genus Thiothrix biodiversity.</title>
        <authorList>
            <person name="Ravin N.V."/>
            <person name="Smolyakov D."/>
            <person name="Markov N.D."/>
            <person name="Beletsky A.V."/>
            <person name="Mardanov A.V."/>
            <person name="Rudenko T.S."/>
            <person name="Grabovich M.Y."/>
        </authorList>
    </citation>
    <scope>NUCLEOTIDE SEQUENCE [LARGE SCALE GENOMIC DNA]</scope>
    <source>
        <strain evidence="1 2">MK1</strain>
    </source>
</reference>
<dbReference type="RefSeq" id="WP_308894136.1">
    <property type="nucleotide sequence ID" value="NZ_CP133218.1"/>
</dbReference>